<evidence type="ECO:0000256" key="7">
    <source>
        <dbReference type="ARBA" id="ARBA00023136"/>
    </source>
</evidence>
<feature type="domain" description="ABC3 transporter permease C-terminal" evidence="9">
    <location>
        <begin position="271"/>
        <end position="404"/>
    </location>
</feature>
<evidence type="ECO:0000256" key="1">
    <source>
        <dbReference type="ARBA" id="ARBA00004651"/>
    </source>
</evidence>
<dbReference type="Pfam" id="PF12704">
    <property type="entry name" value="MacB_PCD"/>
    <property type="match status" value="1"/>
</dbReference>
<dbReference type="GO" id="GO:0044874">
    <property type="term" value="P:lipoprotein localization to outer membrane"/>
    <property type="evidence" value="ECO:0007669"/>
    <property type="project" value="TreeGrafter"/>
</dbReference>
<keyword evidence="7 8" id="KW-0472">Membrane</keyword>
<dbReference type="InterPro" id="IPR011925">
    <property type="entry name" value="LolCE_TM"/>
</dbReference>
<proteinExistence type="inferred from homology"/>
<dbReference type="EMBL" id="CP009056">
    <property type="protein sequence ID" value="AJA45015.1"/>
    <property type="molecule type" value="Genomic_DNA"/>
</dbReference>
<dbReference type="Proteomes" id="UP000030901">
    <property type="component" value="Chromosome"/>
</dbReference>
<evidence type="ECO:0000259" key="9">
    <source>
        <dbReference type="Pfam" id="PF02687"/>
    </source>
</evidence>
<protein>
    <submittedName>
        <fullName evidence="11">Lipoprotein releasing system, transmembrane protein, LolC/E family</fullName>
    </submittedName>
</protein>
<evidence type="ECO:0000256" key="3">
    <source>
        <dbReference type="ARBA" id="ARBA00022448"/>
    </source>
</evidence>
<dbReference type="GO" id="GO:0098797">
    <property type="term" value="C:plasma membrane protein complex"/>
    <property type="evidence" value="ECO:0007669"/>
    <property type="project" value="TreeGrafter"/>
</dbReference>
<keyword evidence="11" id="KW-0449">Lipoprotein</keyword>
<dbReference type="InterPro" id="IPR025857">
    <property type="entry name" value="MacB_PCD"/>
</dbReference>
<evidence type="ECO:0000256" key="2">
    <source>
        <dbReference type="ARBA" id="ARBA00005236"/>
    </source>
</evidence>
<evidence type="ECO:0000256" key="8">
    <source>
        <dbReference type="SAM" id="Phobius"/>
    </source>
</evidence>
<dbReference type="KEGG" id="fpp:FPB0191_01191"/>
<dbReference type="RefSeq" id="WP_039104645.1">
    <property type="nucleotide sequence ID" value="NZ_CP009056.1"/>
</dbReference>
<dbReference type="AlphaFoldDB" id="A0A0A7S0B7"/>
<dbReference type="STRING" id="1267021.FPB0191_01191"/>
<dbReference type="NCBIfam" id="TIGR02212">
    <property type="entry name" value="lolCE"/>
    <property type="match status" value="1"/>
</dbReference>
<dbReference type="OrthoDB" id="9808461at2"/>
<accession>A0A0A7S0B7</accession>
<dbReference type="GO" id="GO:0042953">
    <property type="term" value="P:lipoprotein transport"/>
    <property type="evidence" value="ECO:0007669"/>
    <property type="project" value="InterPro"/>
</dbReference>
<comment type="similarity">
    <text evidence="2">Belongs to the ABC-4 integral membrane protein family. LolC/E subfamily.</text>
</comment>
<keyword evidence="5 8" id="KW-0812">Transmembrane</keyword>
<feature type="transmembrane region" description="Helical" evidence="8">
    <location>
        <begin position="316"/>
        <end position="338"/>
    </location>
</feature>
<comment type="subcellular location">
    <subcellularLocation>
        <location evidence="1">Cell membrane</location>
        <topology evidence="1">Multi-pass membrane protein</topology>
    </subcellularLocation>
</comment>
<gene>
    <name evidence="11" type="ORF">FPB0191_01191</name>
</gene>
<evidence type="ECO:0000313" key="12">
    <source>
        <dbReference type="Proteomes" id="UP000030901"/>
    </source>
</evidence>
<keyword evidence="4" id="KW-1003">Cell membrane</keyword>
<dbReference type="PANTHER" id="PTHR30489">
    <property type="entry name" value="LIPOPROTEIN-RELEASING SYSTEM TRANSMEMBRANE PROTEIN LOLE"/>
    <property type="match status" value="1"/>
</dbReference>
<dbReference type="InterPro" id="IPR003838">
    <property type="entry name" value="ABC3_permease_C"/>
</dbReference>
<feature type="transmembrane region" description="Helical" evidence="8">
    <location>
        <begin position="268"/>
        <end position="292"/>
    </location>
</feature>
<feature type="transmembrane region" description="Helical" evidence="8">
    <location>
        <begin position="372"/>
        <end position="394"/>
    </location>
</feature>
<reference evidence="11 12" key="1">
    <citation type="journal article" date="2014" name="Appl. Environ. Microbiol.">
        <title>Gut symbionts from distinct hosts exhibit genotoxic activity via divergent colibactin biosynthetic pathways.</title>
        <authorList>
            <person name="Engel P."/>
            <person name="Vizcaino M.I."/>
            <person name="Crawford J.M."/>
        </authorList>
    </citation>
    <scope>NUCLEOTIDE SEQUENCE [LARGE SCALE GENOMIC DNA]</scope>
    <source>
        <strain evidence="11 12">PEB0191</strain>
    </source>
</reference>
<sequence length="411" mass="45996">MLSLTMARRFRKGRRQSGMLSFISILSTLSIAIGIAALIIGLSAMNGFEKELHNRVLSVIPHGEFYVPEGQISHWRQLKSQIEKNPDITAATPFVRFTGLLENGNKLKAIQIQGIDIDQQARMSRLPQYILDNRWNDFKSNNKGILIGTGLAKSLSVTAGDWITLLIPISDSQKKLKQPKRIRLQIAGLMDFSGNLGNDLAIIPLSDAQNYLGIGDTVTGIQVNVNDLYHASEIIQRTKLSYFQPIYVVSWQSNYGFMYHDIQMIRQIMYLAMIIVIGVACFSIVSTLVIAVKDKQREIAILKTLGATNRLISQTFIYYGIIAGLIGSIFGIVLGVLITDQLSNIVKCIEYLIGHQLLNSHIYFIDFIPTEIHMIDILIVFCTSVILTLIASYYPARRACKIDPVKILNGY</sequence>
<keyword evidence="3" id="KW-0813">Transport</keyword>
<keyword evidence="12" id="KW-1185">Reference proteome</keyword>
<evidence type="ECO:0000256" key="5">
    <source>
        <dbReference type="ARBA" id="ARBA00022692"/>
    </source>
</evidence>
<dbReference type="HOGENOM" id="CLU_000604_8_1_6"/>
<evidence type="ECO:0000313" key="11">
    <source>
        <dbReference type="EMBL" id="AJA45015.1"/>
    </source>
</evidence>
<evidence type="ECO:0000256" key="6">
    <source>
        <dbReference type="ARBA" id="ARBA00022989"/>
    </source>
</evidence>
<dbReference type="NCBIfam" id="NF008357">
    <property type="entry name" value="PRK11146.1"/>
    <property type="match status" value="1"/>
</dbReference>
<feature type="domain" description="MacB-like periplasmic core" evidence="10">
    <location>
        <begin position="24"/>
        <end position="228"/>
    </location>
</feature>
<evidence type="ECO:0000256" key="4">
    <source>
        <dbReference type="ARBA" id="ARBA00022475"/>
    </source>
</evidence>
<dbReference type="Pfam" id="PF02687">
    <property type="entry name" value="FtsX"/>
    <property type="match status" value="1"/>
</dbReference>
<dbReference type="PANTHER" id="PTHR30489:SF0">
    <property type="entry name" value="LIPOPROTEIN-RELEASING SYSTEM TRANSMEMBRANE PROTEIN LOLE"/>
    <property type="match status" value="1"/>
</dbReference>
<name>A0A0A7S0B7_FRIPE</name>
<feature type="transmembrane region" description="Helical" evidence="8">
    <location>
        <begin position="20"/>
        <end position="45"/>
    </location>
</feature>
<keyword evidence="6 8" id="KW-1133">Transmembrane helix</keyword>
<organism evidence="11 12">
    <name type="scientific">Frischella perrara</name>
    <dbReference type="NCBI Taxonomy" id="1267021"/>
    <lineage>
        <taxon>Bacteria</taxon>
        <taxon>Pseudomonadati</taxon>
        <taxon>Pseudomonadota</taxon>
        <taxon>Gammaproteobacteria</taxon>
        <taxon>Orbales</taxon>
        <taxon>Orbaceae</taxon>
        <taxon>Frischella</taxon>
    </lineage>
</organism>
<dbReference type="InterPro" id="IPR051447">
    <property type="entry name" value="Lipoprotein-release_system"/>
</dbReference>
<evidence type="ECO:0000259" key="10">
    <source>
        <dbReference type="Pfam" id="PF12704"/>
    </source>
</evidence>